<evidence type="ECO:0000313" key="3">
    <source>
        <dbReference type="Proteomes" id="UP000054776"/>
    </source>
</evidence>
<dbReference type="EMBL" id="JYDH01001616">
    <property type="protein sequence ID" value="KRY24570.1"/>
    <property type="molecule type" value="Genomic_DNA"/>
</dbReference>
<comment type="caution">
    <text evidence="1">The sequence shown here is derived from an EMBL/GenBank/DDBJ whole genome shotgun (WGS) entry which is preliminary data.</text>
</comment>
<evidence type="ECO:0000313" key="1">
    <source>
        <dbReference type="EMBL" id="KRY24570.1"/>
    </source>
</evidence>
<protein>
    <submittedName>
        <fullName evidence="1">Uncharacterized protein</fullName>
    </submittedName>
</protein>
<evidence type="ECO:0000313" key="2">
    <source>
        <dbReference type="EMBL" id="KRY24598.1"/>
    </source>
</evidence>
<gene>
    <name evidence="1" type="ORF">T01_1110</name>
    <name evidence="2" type="ORF">T01_1836</name>
</gene>
<proteinExistence type="predicted"/>
<name>A0A0V1AJ21_TRISP</name>
<dbReference type="Proteomes" id="UP000054776">
    <property type="component" value="Unassembled WGS sequence"/>
</dbReference>
<sequence length="34" mass="3968">MSYNLHSSTFLINSDFFISDQNIINEKCECEILV</sequence>
<reference evidence="1 3" key="1">
    <citation type="submission" date="2015-01" db="EMBL/GenBank/DDBJ databases">
        <title>Evolution of Trichinella species and genotypes.</title>
        <authorList>
            <person name="Korhonen P.K."/>
            <person name="Edoardo P."/>
            <person name="Giuseppe L.R."/>
            <person name="Gasser R.B."/>
        </authorList>
    </citation>
    <scope>NUCLEOTIDE SEQUENCE [LARGE SCALE GENOMIC DNA]</scope>
    <source>
        <strain evidence="1">ISS3</strain>
    </source>
</reference>
<dbReference type="InParanoid" id="A0A0V1AJ21"/>
<accession>A0A0V1AJ21</accession>
<organism evidence="1 3">
    <name type="scientific">Trichinella spiralis</name>
    <name type="common">Trichina worm</name>
    <dbReference type="NCBI Taxonomy" id="6334"/>
    <lineage>
        <taxon>Eukaryota</taxon>
        <taxon>Metazoa</taxon>
        <taxon>Ecdysozoa</taxon>
        <taxon>Nematoda</taxon>
        <taxon>Enoplea</taxon>
        <taxon>Dorylaimia</taxon>
        <taxon>Trichinellida</taxon>
        <taxon>Trichinellidae</taxon>
        <taxon>Trichinella</taxon>
    </lineage>
</organism>
<dbReference type="EMBL" id="JYDH01001589">
    <property type="protein sequence ID" value="KRY24598.1"/>
    <property type="molecule type" value="Genomic_DNA"/>
</dbReference>
<dbReference type="AlphaFoldDB" id="A0A0V1AJ21"/>
<keyword evidence="3" id="KW-1185">Reference proteome</keyword>